<name>A0A7E4W734_PANRE</name>
<dbReference type="AlphaFoldDB" id="A0A7E4W734"/>
<evidence type="ECO:0000313" key="1">
    <source>
        <dbReference type="Proteomes" id="UP000492821"/>
    </source>
</evidence>
<evidence type="ECO:0000313" key="2">
    <source>
        <dbReference type="WBParaSite" id="Pan_g7368.t1"/>
    </source>
</evidence>
<dbReference type="WBParaSite" id="Pan_g7368.t1">
    <property type="protein sequence ID" value="Pan_g7368.t1"/>
    <property type="gene ID" value="Pan_g7368"/>
</dbReference>
<keyword evidence="1" id="KW-1185">Reference proteome</keyword>
<sequence length="162" mass="17947">METRDLWCALRRWLGWEEKPSGGRIVETVVSIAARLTRLQVPQHPADRCRSTEEAGEAQSFQTARVLQHHRTTTSTIIVVFPPPVCLRNDMTLTICAEGASLLTTQSSESAALLTARSDGNSWDGWRCSLPFERSFHEVLALGRAGSLLTMLLATDIGDARR</sequence>
<protein>
    <submittedName>
        <fullName evidence="2">Uncharacterized protein</fullName>
    </submittedName>
</protein>
<accession>A0A7E4W734</accession>
<organism evidence="1 2">
    <name type="scientific">Panagrellus redivivus</name>
    <name type="common">Microworm</name>
    <dbReference type="NCBI Taxonomy" id="6233"/>
    <lineage>
        <taxon>Eukaryota</taxon>
        <taxon>Metazoa</taxon>
        <taxon>Ecdysozoa</taxon>
        <taxon>Nematoda</taxon>
        <taxon>Chromadorea</taxon>
        <taxon>Rhabditida</taxon>
        <taxon>Tylenchina</taxon>
        <taxon>Panagrolaimomorpha</taxon>
        <taxon>Panagrolaimoidea</taxon>
        <taxon>Panagrolaimidae</taxon>
        <taxon>Panagrellus</taxon>
    </lineage>
</organism>
<proteinExistence type="predicted"/>
<reference evidence="2" key="2">
    <citation type="submission" date="2020-10" db="UniProtKB">
        <authorList>
            <consortium name="WormBaseParasite"/>
        </authorList>
    </citation>
    <scope>IDENTIFICATION</scope>
</reference>
<dbReference type="Proteomes" id="UP000492821">
    <property type="component" value="Unassembled WGS sequence"/>
</dbReference>
<reference evidence="1" key="1">
    <citation type="journal article" date="2013" name="Genetics">
        <title>The draft genome and transcriptome of Panagrellus redivivus are shaped by the harsh demands of a free-living lifestyle.</title>
        <authorList>
            <person name="Srinivasan J."/>
            <person name="Dillman A.R."/>
            <person name="Macchietto M.G."/>
            <person name="Heikkinen L."/>
            <person name="Lakso M."/>
            <person name="Fracchia K.M."/>
            <person name="Antoshechkin I."/>
            <person name="Mortazavi A."/>
            <person name="Wong G."/>
            <person name="Sternberg P.W."/>
        </authorList>
    </citation>
    <scope>NUCLEOTIDE SEQUENCE [LARGE SCALE GENOMIC DNA]</scope>
    <source>
        <strain evidence="1">MT8872</strain>
    </source>
</reference>